<organism evidence="2 3">
    <name type="scientific">Cardamine amara subsp. amara</name>
    <dbReference type="NCBI Taxonomy" id="228776"/>
    <lineage>
        <taxon>Eukaryota</taxon>
        <taxon>Viridiplantae</taxon>
        <taxon>Streptophyta</taxon>
        <taxon>Embryophyta</taxon>
        <taxon>Tracheophyta</taxon>
        <taxon>Spermatophyta</taxon>
        <taxon>Magnoliopsida</taxon>
        <taxon>eudicotyledons</taxon>
        <taxon>Gunneridae</taxon>
        <taxon>Pentapetalae</taxon>
        <taxon>rosids</taxon>
        <taxon>malvids</taxon>
        <taxon>Brassicales</taxon>
        <taxon>Brassicaceae</taxon>
        <taxon>Cardamineae</taxon>
        <taxon>Cardamine</taxon>
    </lineage>
</organism>
<dbReference type="Proteomes" id="UP001558713">
    <property type="component" value="Unassembled WGS sequence"/>
</dbReference>
<reference evidence="2 3" key="1">
    <citation type="submission" date="2024-04" db="EMBL/GenBank/DDBJ databases">
        <title>Genome assembly C_amara_ONT_v2.</title>
        <authorList>
            <person name="Yant L."/>
            <person name="Moore C."/>
            <person name="Slenker M."/>
        </authorList>
    </citation>
    <scope>NUCLEOTIDE SEQUENCE [LARGE SCALE GENOMIC DNA]</scope>
    <source>
        <tissue evidence="2">Leaf</tissue>
    </source>
</reference>
<evidence type="ECO:0000259" key="1">
    <source>
        <dbReference type="PROSITE" id="PS50090"/>
    </source>
</evidence>
<dbReference type="EMBL" id="JBANAX010000260">
    <property type="protein sequence ID" value="KAL1216628.1"/>
    <property type="molecule type" value="Genomic_DNA"/>
</dbReference>
<dbReference type="PANTHER" id="PTHR45023">
    <property type="match status" value="1"/>
</dbReference>
<proteinExistence type="predicted"/>
<feature type="domain" description="Myb-like" evidence="1">
    <location>
        <begin position="50"/>
        <end position="121"/>
    </location>
</feature>
<gene>
    <name evidence="2" type="ORF">V5N11_029352</name>
</gene>
<evidence type="ECO:0000313" key="3">
    <source>
        <dbReference type="Proteomes" id="UP001558713"/>
    </source>
</evidence>
<protein>
    <submittedName>
        <fullName evidence="2">Glutathione S-transferase T3</fullName>
    </submittedName>
</protein>
<sequence>MDPNDPFFHQNFQPNFMDTHTSFSPYIQINSSQFPESSTQFSDAQNQPAKSREIRTRWTSTEDMVLISAWLNTGKDPVVGNEQKAGAFWKRVVSYYAASEDVAGFSPRGTTRCSQRWKKIGSECNKFVGCCSQASAMRGKGQSEDDVFQIAIQLYFER</sequence>
<keyword evidence="3" id="KW-1185">Reference proteome</keyword>
<name>A0ABD1BCI3_CARAN</name>
<evidence type="ECO:0000313" key="2">
    <source>
        <dbReference type="EMBL" id="KAL1216628.1"/>
    </source>
</evidence>
<dbReference type="InterPro" id="IPR001005">
    <property type="entry name" value="SANT/Myb"/>
</dbReference>
<dbReference type="PANTHER" id="PTHR45023:SF4">
    <property type="entry name" value="GLYCINE-RICH PROTEIN-RELATED"/>
    <property type="match status" value="1"/>
</dbReference>
<comment type="caution">
    <text evidence="2">The sequence shown here is derived from an EMBL/GenBank/DDBJ whole genome shotgun (WGS) entry which is preliminary data.</text>
</comment>
<dbReference type="PROSITE" id="PS50090">
    <property type="entry name" value="MYB_LIKE"/>
    <property type="match status" value="1"/>
</dbReference>
<accession>A0ABD1BCI3</accession>
<dbReference type="AlphaFoldDB" id="A0ABD1BCI3"/>